<keyword evidence="3 8" id="KW-0507">mRNA processing</keyword>
<gene>
    <name evidence="8 11" type="primary">rnc</name>
    <name evidence="11" type="ORF">IAB88_04570</name>
</gene>
<keyword evidence="8" id="KW-0963">Cytoplasm</keyword>
<dbReference type="HAMAP" id="MF_00104">
    <property type="entry name" value="RNase_III"/>
    <property type="match status" value="1"/>
</dbReference>
<dbReference type="SUPFAM" id="SSF69065">
    <property type="entry name" value="RNase III domain-like"/>
    <property type="match status" value="1"/>
</dbReference>
<feature type="binding site" evidence="8">
    <location>
        <position position="136"/>
    </location>
    <ligand>
        <name>Mg(2+)</name>
        <dbReference type="ChEBI" id="CHEBI:18420"/>
    </ligand>
</feature>
<comment type="function">
    <text evidence="8">Digests double-stranded RNA. Involved in the processing of primary rRNA transcript to yield the immediate precursors to the large and small rRNAs (23S and 16S). Processes some mRNAs, and tRNAs when they are encoded in the rRNA operon. Processes pre-crRNA and tracrRNA of type II CRISPR loci if present in the organism.</text>
</comment>
<comment type="similarity">
    <text evidence="2">Belongs to the ribonuclease III family.</text>
</comment>
<evidence type="ECO:0000256" key="3">
    <source>
        <dbReference type="ARBA" id="ARBA00022664"/>
    </source>
</evidence>
<dbReference type="EMBL" id="JADIMC010000053">
    <property type="protein sequence ID" value="MBO8476246.1"/>
    <property type="molecule type" value="Genomic_DNA"/>
</dbReference>
<dbReference type="InterPro" id="IPR000999">
    <property type="entry name" value="RNase_III_dom"/>
</dbReference>
<dbReference type="PROSITE" id="PS00517">
    <property type="entry name" value="RNASE_3_1"/>
    <property type="match status" value="1"/>
</dbReference>
<feature type="binding site" evidence="8">
    <location>
        <position position="133"/>
    </location>
    <ligand>
        <name>Mg(2+)</name>
        <dbReference type="ChEBI" id="CHEBI:18420"/>
    </ligand>
</feature>
<dbReference type="GO" id="GO:0004525">
    <property type="term" value="F:ribonuclease III activity"/>
    <property type="evidence" value="ECO:0007669"/>
    <property type="project" value="UniProtKB-UniRule"/>
</dbReference>
<proteinExistence type="inferred from homology"/>
<dbReference type="CDD" id="cd00593">
    <property type="entry name" value="RIBOc"/>
    <property type="match status" value="1"/>
</dbReference>
<evidence type="ECO:0000256" key="1">
    <source>
        <dbReference type="ARBA" id="ARBA00000109"/>
    </source>
</evidence>
<dbReference type="PROSITE" id="PS50137">
    <property type="entry name" value="DS_RBD"/>
    <property type="match status" value="1"/>
</dbReference>
<feature type="domain" description="DRBM" evidence="9">
    <location>
        <begin position="175"/>
        <end position="244"/>
    </location>
</feature>
<dbReference type="GO" id="GO:0010468">
    <property type="term" value="P:regulation of gene expression"/>
    <property type="evidence" value="ECO:0007669"/>
    <property type="project" value="TreeGrafter"/>
</dbReference>
<name>A0A9D9IQY1_9BACT</name>
<dbReference type="Gene3D" id="3.30.160.20">
    <property type="match status" value="1"/>
</dbReference>
<dbReference type="CDD" id="cd10845">
    <property type="entry name" value="DSRM_RNAse_III_family"/>
    <property type="match status" value="1"/>
</dbReference>
<evidence type="ECO:0000256" key="6">
    <source>
        <dbReference type="ARBA" id="ARBA00022801"/>
    </source>
</evidence>
<organism evidence="11 12">
    <name type="scientific">Candidatus Limisoma faecipullorum</name>
    <dbReference type="NCBI Taxonomy" id="2840854"/>
    <lineage>
        <taxon>Bacteria</taxon>
        <taxon>Pseudomonadati</taxon>
        <taxon>Bacteroidota</taxon>
        <taxon>Bacteroidia</taxon>
        <taxon>Bacteroidales</taxon>
        <taxon>Candidatus Limisoma</taxon>
    </lineage>
</organism>
<feature type="active site" evidence="8">
    <location>
        <position position="68"/>
    </location>
</feature>
<keyword evidence="8" id="KW-0479">Metal-binding</keyword>
<accession>A0A9D9IQY1</accession>
<feature type="active site" evidence="8">
    <location>
        <position position="136"/>
    </location>
</feature>
<dbReference type="GO" id="GO:0046872">
    <property type="term" value="F:metal ion binding"/>
    <property type="evidence" value="ECO:0007669"/>
    <property type="project" value="UniProtKB-KW"/>
</dbReference>
<comment type="cofactor">
    <cofactor evidence="8">
        <name>Mg(2+)</name>
        <dbReference type="ChEBI" id="CHEBI:18420"/>
    </cofactor>
</comment>
<dbReference type="Gene3D" id="1.10.1520.10">
    <property type="entry name" value="Ribonuclease III domain"/>
    <property type="match status" value="1"/>
</dbReference>
<dbReference type="PANTHER" id="PTHR11207">
    <property type="entry name" value="RIBONUCLEASE III"/>
    <property type="match status" value="1"/>
</dbReference>
<dbReference type="GO" id="GO:0006364">
    <property type="term" value="P:rRNA processing"/>
    <property type="evidence" value="ECO:0007669"/>
    <property type="project" value="UniProtKB-UniRule"/>
</dbReference>
<dbReference type="AlphaFoldDB" id="A0A9D9IQY1"/>
<dbReference type="GO" id="GO:0006397">
    <property type="term" value="P:mRNA processing"/>
    <property type="evidence" value="ECO:0007669"/>
    <property type="project" value="UniProtKB-UniRule"/>
</dbReference>
<dbReference type="PANTHER" id="PTHR11207:SF0">
    <property type="entry name" value="RIBONUCLEASE 3"/>
    <property type="match status" value="1"/>
</dbReference>
<evidence type="ECO:0000256" key="2">
    <source>
        <dbReference type="ARBA" id="ARBA00010183"/>
    </source>
</evidence>
<dbReference type="NCBIfam" id="TIGR02191">
    <property type="entry name" value="RNaseIII"/>
    <property type="match status" value="1"/>
</dbReference>
<dbReference type="GO" id="GO:0005737">
    <property type="term" value="C:cytoplasm"/>
    <property type="evidence" value="ECO:0007669"/>
    <property type="project" value="UniProtKB-SubCell"/>
</dbReference>
<evidence type="ECO:0000256" key="7">
    <source>
        <dbReference type="ARBA" id="ARBA00022884"/>
    </source>
</evidence>
<evidence type="ECO:0000313" key="12">
    <source>
        <dbReference type="Proteomes" id="UP000823598"/>
    </source>
</evidence>
<sequence>MWFYDKILFYIKLLSSKEKELYLFLYQLLGFCPHNLQLYKQAFCHRSHAKKHPDEKNLDNERLEFLGDAILNAVVSDMLYKKFSKGKEGFLSNTRSKIVQRESLNRLADETGLIKQLKYSCPAHSHNCYMGGNAVEALIGAVYLDRGYSCCRSFIEQRLIKPHINVNSLARKVINFKSKLLEWCQKNKIEINYELISSKRDSEGCEIFCSSVIIGGIEREQGKGYTKKESQQEASRKILIKINNSEEFRNSLLSSAIQK</sequence>
<dbReference type="InterPro" id="IPR036389">
    <property type="entry name" value="RNase_III_sf"/>
</dbReference>
<dbReference type="Proteomes" id="UP000823598">
    <property type="component" value="Unassembled WGS sequence"/>
</dbReference>
<dbReference type="Pfam" id="PF14622">
    <property type="entry name" value="Ribonucleas_3_3"/>
    <property type="match status" value="1"/>
</dbReference>
<keyword evidence="6 8" id="KW-0378">Hydrolase</keyword>
<evidence type="ECO:0000256" key="8">
    <source>
        <dbReference type="HAMAP-Rule" id="MF_00104"/>
    </source>
</evidence>
<dbReference type="InterPro" id="IPR014720">
    <property type="entry name" value="dsRBD_dom"/>
</dbReference>
<dbReference type="EC" id="3.1.26.3" evidence="8"/>
<keyword evidence="8" id="KW-0698">rRNA processing</keyword>
<dbReference type="SMART" id="SM00358">
    <property type="entry name" value="DSRM"/>
    <property type="match status" value="1"/>
</dbReference>
<dbReference type="SUPFAM" id="SSF54768">
    <property type="entry name" value="dsRNA-binding domain-like"/>
    <property type="match status" value="1"/>
</dbReference>
<dbReference type="Pfam" id="PF00035">
    <property type="entry name" value="dsrm"/>
    <property type="match status" value="1"/>
</dbReference>
<feature type="domain" description="RNase III" evidence="10">
    <location>
        <begin position="22"/>
        <end position="147"/>
    </location>
</feature>
<evidence type="ECO:0000259" key="10">
    <source>
        <dbReference type="PROSITE" id="PS50142"/>
    </source>
</evidence>
<feature type="binding site" evidence="8">
    <location>
        <position position="64"/>
    </location>
    <ligand>
        <name>Mg(2+)</name>
        <dbReference type="ChEBI" id="CHEBI:18420"/>
    </ligand>
</feature>
<keyword evidence="7 8" id="KW-0694">RNA-binding</keyword>
<dbReference type="GO" id="GO:0019843">
    <property type="term" value="F:rRNA binding"/>
    <property type="evidence" value="ECO:0007669"/>
    <property type="project" value="UniProtKB-KW"/>
</dbReference>
<dbReference type="PROSITE" id="PS50142">
    <property type="entry name" value="RNASE_3_2"/>
    <property type="match status" value="1"/>
</dbReference>
<evidence type="ECO:0000259" key="9">
    <source>
        <dbReference type="PROSITE" id="PS50137"/>
    </source>
</evidence>
<keyword evidence="4 8" id="KW-0540">Nuclease</keyword>
<comment type="subunit">
    <text evidence="8">Homodimer.</text>
</comment>
<comment type="caution">
    <text evidence="11">The sequence shown here is derived from an EMBL/GenBank/DDBJ whole genome shotgun (WGS) entry which is preliminary data.</text>
</comment>
<dbReference type="GO" id="GO:0008033">
    <property type="term" value="P:tRNA processing"/>
    <property type="evidence" value="ECO:0007669"/>
    <property type="project" value="UniProtKB-KW"/>
</dbReference>
<keyword evidence="8" id="KW-0819">tRNA processing</keyword>
<dbReference type="SMART" id="SM00535">
    <property type="entry name" value="RIBOc"/>
    <property type="match status" value="1"/>
</dbReference>
<reference evidence="11" key="1">
    <citation type="submission" date="2020-10" db="EMBL/GenBank/DDBJ databases">
        <authorList>
            <person name="Gilroy R."/>
        </authorList>
    </citation>
    <scope>NUCLEOTIDE SEQUENCE</scope>
    <source>
        <strain evidence="11">6919</strain>
    </source>
</reference>
<keyword evidence="5 8" id="KW-0255">Endonuclease</keyword>
<evidence type="ECO:0000313" key="11">
    <source>
        <dbReference type="EMBL" id="MBO8476246.1"/>
    </source>
</evidence>
<dbReference type="InterPro" id="IPR011907">
    <property type="entry name" value="RNase_III"/>
</dbReference>
<comment type="catalytic activity">
    <reaction evidence="1 8">
        <text>Endonucleolytic cleavage to 5'-phosphomonoester.</text>
        <dbReference type="EC" id="3.1.26.3"/>
    </reaction>
</comment>
<comment type="subcellular location">
    <subcellularLocation>
        <location evidence="8">Cytoplasm</location>
    </subcellularLocation>
</comment>
<evidence type="ECO:0000256" key="5">
    <source>
        <dbReference type="ARBA" id="ARBA00022759"/>
    </source>
</evidence>
<reference evidence="11" key="2">
    <citation type="journal article" date="2021" name="PeerJ">
        <title>Extensive microbial diversity within the chicken gut microbiome revealed by metagenomics and culture.</title>
        <authorList>
            <person name="Gilroy R."/>
            <person name="Ravi A."/>
            <person name="Getino M."/>
            <person name="Pursley I."/>
            <person name="Horton D.L."/>
            <person name="Alikhan N.F."/>
            <person name="Baker D."/>
            <person name="Gharbi K."/>
            <person name="Hall N."/>
            <person name="Watson M."/>
            <person name="Adriaenssens E.M."/>
            <person name="Foster-Nyarko E."/>
            <person name="Jarju S."/>
            <person name="Secka A."/>
            <person name="Antonio M."/>
            <person name="Oren A."/>
            <person name="Chaudhuri R.R."/>
            <person name="La Ragione R."/>
            <person name="Hildebrand F."/>
            <person name="Pallen M.J."/>
        </authorList>
    </citation>
    <scope>NUCLEOTIDE SEQUENCE</scope>
    <source>
        <strain evidence="11">6919</strain>
    </source>
</reference>
<keyword evidence="8" id="KW-0460">Magnesium</keyword>
<dbReference type="GO" id="GO:0003725">
    <property type="term" value="F:double-stranded RNA binding"/>
    <property type="evidence" value="ECO:0007669"/>
    <property type="project" value="TreeGrafter"/>
</dbReference>
<evidence type="ECO:0000256" key="4">
    <source>
        <dbReference type="ARBA" id="ARBA00022722"/>
    </source>
</evidence>
<protein>
    <recommendedName>
        <fullName evidence="8">Ribonuclease 3</fullName>
        <ecNumber evidence="8">3.1.26.3</ecNumber>
    </recommendedName>
    <alternativeName>
        <fullName evidence="8">Ribonuclease III</fullName>
        <shortName evidence="8">RNase III</shortName>
    </alternativeName>
</protein>
<keyword evidence="8" id="KW-0699">rRNA-binding</keyword>